<dbReference type="EMBL" id="CM051397">
    <property type="protein sequence ID" value="KAJ4721509.1"/>
    <property type="molecule type" value="Genomic_DNA"/>
</dbReference>
<evidence type="ECO:0000313" key="2">
    <source>
        <dbReference type="Proteomes" id="UP001164539"/>
    </source>
</evidence>
<comment type="caution">
    <text evidence="1">The sequence shown here is derived from an EMBL/GenBank/DDBJ whole genome shotgun (WGS) entry which is preliminary data.</text>
</comment>
<name>A0ACC1YDL3_MELAZ</name>
<dbReference type="Proteomes" id="UP001164539">
    <property type="component" value="Chromosome 4"/>
</dbReference>
<sequence>MAEIILTIAIEVVKCVAKCVAPSAGRRIGYLREYRSNFEMLKTEVEKLKGKRTSIQRQVDAAKNKVEEVEENVLNWLEKGEEIEENVQNWLARASKNDATAGRTRQDEEDSAGNVREDKKTAAKKRWLKVLSPGLKTRYQLGKEAVMQREAVVKHLEVGEFDQISHPIIPKDPRLCIKNFETFESQASTFANIVSSLSDPGVSIVGIYGMGGIGKTTLAKQVANHLQTNKLFDSVVFVEIGQNPDIMKIQKEIGEKLGLQLSEQESESTRAGKLCQQLKNEKSILIILDNIWDYLDLQAVGIPREDEAKGCKLLLTARIVDVLLSKCNFPVGFLNDEEAWNLFKQISGRDYNEGSELATVAREVANKCAHLPILIVTVARALCNKPLFMWKDFLQQMGMSSSRDVRGIHASIELSYKYLESEALQKTLLVIRYANLTSTDELLMNGMSLGLFDDIKNMEGRRARVQTLVQRLKDSCLLLDGNTTGKDFSMHDVVRDVVLQIAFRDLHAFTNEQVAELEWGDENTLNAYHSIVLKDVKMGELPPVLECQQLKLLSVSAAGSASSLTIQDDFFTRMTKLKVLVLANMDLSSPPKSLRFLLNLQALGLYNCRLDDMAILGELNKLEILSLRNSKIKQLSLEVGHLIRLKSLDLRVQRPLFRRHFNIIPPNIISRLSNLEELYIGWFEWDKMIRNIEIASLDELKQLSKLTCLEIDMTRVNSLPRDLSFKILERYKIAIGSFRDHISEFDRDWFWSFTTPNSCRKLRLSLENANICLNDGHIMHLKGIEDLCLDGLQNIKSVLYELDRDGFPQLKYLQIRNNGSLLCIVDSMEYVTPNIFPILESLLIRNLVNLEKICCGQITGEVSFCQLRKIIVERCDKLANIFSLSIAKRLQLLESINVIDCKNMKNIFEIERGDGFSSNSEVIDNIKLSQLRSLKLKSLPQLRSFCSELKTPSLSRQRHDEIILENDANVFHILFTDQVALPNLEVLKLAKIDVQMIWRNQVAAMSSGVKTLTSLVISGCNNLKCLFLSSIASNFLRLRHLKISCCQALEEIVVIDEGDFIEFPSLKKLDIRKCPKLKQFMAKNTSADKLTKISLSFFNEKVLLPNLDILELDEINVQMIWQNQVAAVSSGIKNLTRLQLSGCDNLRYLCSSDVSSNFVRLQYLKIINCQALEEIIVTDKGDCIEFPSLKNLEIQECPKLKQFMMKNNSMDHSEKIPLLFFNEKVVLPNLEDLNLINCNSLGCLFSSFAVKSFGQLQCLLINNCSDLEVIFDMEGTANFGDKGSVVVSQLSSLHIDDLPKLKHVWNKDPQGLVTFQNLKDISIERCDGLRDVFPASIAGSLSQLKSLRIRNCGVEEIVFVADHQEETETINRFVFPTVDSLKLENLPNLATFFSGMYTVEWPAIKELEVSDWEMMKNFLKFNKEGQSQILFEKVLPNLKELILKGKGIAMIRLIRAEDLICNLKYLEIELDESTVILLLDFLQRFHNMKKLRIQGEPYRSRKKIDENEMYTLIRNLNACSDLKHIWKEESNMDHLDHLEVCDCGNLINNLVPSSTSFRNLTTLDVGDCKGLTNIATPSTAKSLVRLREMSVRWCEMLTELVAAEEGDDAKDYEIVFSQLKKLSLSNLGSLTSFCSANCILQFPSLEELIMENCPKMKIFFKGELSTPKLQKVKQSRWDNNKWSWKGDLNTTIQELHEE</sequence>
<accession>A0ACC1YDL3</accession>
<keyword evidence="2" id="KW-1185">Reference proteome</keyword>
<protein>
    <submittedName>
        <fullName evidence="1">Disease resistance protein</fullName>
    </submittedName>
</protein>
<proteinExistence type="predicted"/>
<organism evidence="1 2">
    <name type="scientific">Melia azedarach</name>
    <name type="common">Chinaberry tree</name>
    <dbReference type="NCBI Taxonomy" id="155640"/>
    <lineage>
        <taxon>Eukaryota</taxon>
        <taxon>Viridiplantae</taxon>
        <taxon>Streptophyta</taxon>
        <taxon>Embryophyta</taxon>
        <taxon>Tracheophyta</taxon>
        <taxon>Spermatophyta</taxon>
        <taxon>Magnoliopsida</taxon>
        <taxon>eudicotyledons</taxon>
        <taxon>Gunneridae</taxon>
        <taxon>Pentapetalae</taxon>
        <taxon>rosids</taxon>
        <taxon>malvids</taxon>
        <taxon>Sapindales</taxon>
        <taxon>Meliaceae</taxon>
        <taxon>Melia</taxon>
    </lineage>
</organism>
<evidence type="ECO:0000313" key="1">
    <source>
        <dbReference type="EMBL" id="KAJ4721509.1"/>
    </source>
</evidence>
<gene>
    <name evidence="1" type="ORF">OWV82_009185</name>
</gene>
<reference evidence="1 2" key="1">
    <citation type="journal article" date="2023" name="Science">
        <title>Complex scaffold remodeling in plant triterpene biosynthesis.</title>
        <authorList>
            <person name="De La Pena R."/>
            <person name="Hodgson H."/>
            <person name="Liu J.C."/>
            <person name="Stephenson M.J."/>
            <person name="Martin A.C."/>
            <person name="Owen C."/>
            <person name="Harkess A."/>
            <person name="Leebens-Mack J."/>
            <person name="Jimenez L.E."/>
            <person name="Osbourn A."/>
            <person name="Sattely E.S."/>
        </authorList>
    </citation>
    <scope>NUCLEOTIDE SEQUENCE [LARGE SCALE GENOMIC DNA]</scope>
    <source>
        <strain evidence="2">cv. JPN11</strain>
        <tissue evidence="1">Leaf</tissue>
    </source>
</reference>